<evidence type="ECO:0000313" key="1">
    <source>
        <dbReference type="EMBL" id="GAW93965.1"/>
    </source>
</evidence>
<gene>
    <name evidence="1" type="ORF">KKC1_30850</name>
</gene>
<accession>A0A1Z5HXC7</accession>
<comment type="caution">
    <text evidence="1">The sequence shown here is derived from an EMBL/GenBank/DDBJ whole genome shotgun (WGS) entry which is preliminary data.</text>
</comment>
<dbReference type="Pfam" id="PF05800">
    <property type="entry name" value="GvpO"/>
    <property type="match status" value="1"/>
</dbReference>
<dbReference type="Proteomes" id="UP000197032">
    <property type="component" value="Unassembled WGS sequence"/>
</dbReference>
<sequence>MGSHRYPTGRGNLFYEHKKGVLKLKMSIEQVMDIVTDFFTHTVKKPVKEVVGACKDEDGWTVDIEVFEEIEYNRRHGRNELLGVYRVQLNEDREIVCYQRTELRERGKLAGTPQTEPN</sequence>
<evidence type="ECO:0008006" key="3">
    <source>
        <dbReference type="Google" id="ProtNLM"/>
    </source>
</evidence>
<dbReference type="EMBL" id="BDGJ01000195">
    <property type="protein sequence ID" value="GAW93965.1"/>
    <property type="molecule type" value="Genomic_DNA"/>
</dbReference>
<reference evidence="2" key="1">
    <citation type="journal article" date="2017" name="Appl. Environ. Microbiol.">
        <title>Genomic Analysis of Calderihabitans maritimus KKC1, a Thermophilic, Hydrogenogenic, Carboxydotrophic Bacterium Isolated from Marine Sediment.</title>
        <authorList>
            <person name="Omae K."/>
            <person name="Yoneda Y."/>
            <person name="Fukuyama Y."/>
            <person name="Yoshida T."/>
            <person name="Sako Y."/>
        </authorList>
    </citation>
    <scope>NUCLEOTIDE SEQUENCE [LARGE SCALE GENOMIC DNA]</scope>
    <source>
        <strain evidence="2">KKC1</strain>
    </source>
</reference>
<organism evidence="1 2">
    <name type="scientific">Calderihabitans maritimus</name>
    <dbReference type="NCBI Taxonomy" id="1246530"/>
    <lineage>
        <taxon>Bacteria</taxon>
        <taxon>Bacillati</taxon>
        <taxon>Bacillota</taxon>
        <taxon>Clostridia</taxon>
        <taxon>Neomoorellales</taxon>
        <taxon>Calderihabitantaceae</taxon>
        <taxon>Calderihabitans</taxon>
    </lineage>
</organism>
<protein>
    <recommendedName>
        <fullName evidence="3">Gas vesicle synthesis protein GvpO</fullName>
    </recommendedName>
</protein>
<dbReference type="AlphaFoldDB" id="A0A1Z5HXC7"/>
<keyword evidence="2" id="KW-1185">Reference proteome</keyword>
<evidence type="ECO:0000313" key="2">
    <source>
        <dbReference type="Proteomes" id="UP000197032"/>
    </source>
</evidence>
<dbReference type="InterPro" id="IPR008634">
    <property type="entry name" value="Gas-vesicle_GvpO"/>
</dbReference>
<name>A0A1Z5HXC7_9FIRM</name>
<proteinExistence type="predicted"/>
<dbReference type="GO" id="GO:0031412">
    <property type="term" value="P:gas vesicle organization"/>
    <property type="evidence" value="ECO:0007669"/>
    <property type="project" value="InterPro"/>
</dbReference>